<dbReference type="Pfam" id="PF00400">
    <property type="entry name" value="WD40"/>
    <property type="match status" value="1"/>
</dbReference>
<dbReference type="PROSITE" id="PS50082">
    <property type="entry name" value="WD_REPEATS_2"/>
    <property type="match status" value="1"/>
</dbReference>
<dbReference type="InterPro" id="IPR011989">
    <property type="entry name" value="ARM-like"/>
</dbReference>
<dbReference type="InterPro" id="IPR016024">
    <property type="entry name" value="ARM-type_fold"/>
</dbReference>
<feature type="repeat" description="WD" evidence="5">
    <location>
        <begin position="644"/>
        <end position="686"/>
    </location>
</feature>
<evidence type="ECO:0008006" key="12">
    <source>
        <dbReference type="Google" id="ProtNLM"/>
    </source>
</evidence>
<feature type="domain" description="Proteasome activator Blm10 middle HEAT repeats region" evidence="9">
    <location>
        <begin position="1541"/>
        <end position="1843"/>
    </location>
</feature>
<dbReference type="Pfam" id="PF13360">
    <property type="entry name" value="PQQ_2"/>
    <property type="match status" value="1"/>
</dbReference>
<keyword evidence="3" id="KW-0227">DNA damage</keyword>
<evidence type="ECO:0000256" key="1">
    <source>
        <dbReference type="ARBA" id="ARBA00005739"/>
    </source>
</evidence>
<dbReference type="SUPFAM" id="SSF48371">
    <property type="entry name" value="ARM repeat"/>
    <property type="match status" value="2"/>
</dbReference>
<organism evidence="11">
    <name type="scientific">Ostreococcus tauri</name>
    <name type="common">Marine green alga</name>
    <dbReference type="NCBI Taxonomy" id="70448"/>
    <lineage>
        <taxon>Eukaryota</taxon>
        <taxon>Viridiplantae</taxon>
        <taxon>Chlorophyta</taxon>
        <taxon>Mamiellophyceae</taxon>
        <taxon>Mamiellales</taxon>
        <taxon>Bathycoccaceae</taxon>
        <taxon>Ostreococcus</taxon>
    </lineage>
</organism>
<dbReference type="GO" id="GO:0005829">
    <property type="term" value="C:cytosol"/>
    <property type="evidence" value="ECO:0007669"/>
    <property type="project" value="TreeGrafter"/>
</dbReference>
<gene>
    <name evidence="11" type="ORF">BE221DRAFT_200008</name>
</gene>
<evidence type="ECO:0000256" key="6">
    <source>
        <dbReference type="SAM" id="MobiDB-lite"/>
    </source>
</evidence>
<dbReference type="PANTHER" id="PTHR32170:SF3">
    <property type="entry name" value="PROTEASOME ACTIVATOR COMPLEX SUBUNIT 4"/>
    <property type="match status" value="1"/>
</dbReference>
<dbReference type="InterPro" id="IPR035309">
    <property type="entry name" value="PSME4"/>
</dbReference>
<dbReference type="InterPro" id="IPR032430">
    <property type="entry name" value="Blm10_mid"/>
</dbReference>
<keyword evidence="4" id="KW-0234">DNA repair</keyword>
<dbReference type="SMART" id="SM00320">
    <property type="entry name" value="WD40"/>
    <property type="match status" value="9"/>
</dbReference>
<evidence type="ECO:0000256" key="3">
    <source>
        <dbReference type="ARBA" id="ARBA00022763"/>
    </source>
</evidence>
<dbReference type="Proteomes" id="UP000195557">
    <property type="component" value="Unassembled WGS sequence"/>
</dbReference>
<keyword evidence="5" id="KW-0853">WD repeat</keyword>
<dbReference type="GO" id="GO:0070628">
    <property type="term" value="F:proteasome binding"/>
    <property type="evidence" value="ECO:0007669"/>
    <property type="project" value="InterPro"/>
</dbReference>
<dbReference type="InterPro" id="IPR056421">
    <property type="entry name" value="TPR_GEMI5"/>
</dbReference>
<name>A0A1Y5I7D4_OSTTA</name>
<dbReference type="PROSITE" id="PS50294">
    <property type="entry name" value="WD_REPEATS_REGION"/>
    <property type="match status" value="1"/>
</dbReference>
<feature type="domain" description="Gem-associated protein 5 TPR" evidence="10">
    <location>
        <begin position="785"/>
        <end position="994"/>
    </location>
</feature>
<dbReference type="SUPFAM" id="SSF50998">
    <property type="entry name" value="Quinoprotein alcohol dehydrogenase-like"/>
    <property type="match status" value="1"/>
</dbReference>
<keyword evidence="2" id="KW-0677">Repeat</keyword>
<evidence type="ECO:0000313" key="11">
    <source>
        <dbReference type="EMBL" id="OUS43993.1"/>
    </source>
</evidence>
<evidence type="ECO:0000259" key="9">
    <source>
        <dbReference type="Pfam" id="PF16507"/>
    </source>
</evidence>
<dbReference type="GO" id="GO:0010499">
    <property type="term" value="P:proteasomal ubiquitin-independent protein catabolic process"/>
    <property type="evidence" value="ECO:0007669"/>
    <property type="project" value="TreeGrafter"/>
</dbReference>
<dbReference type="PANTHER" id="PTHR32170">
    <property type="entry name" value="PROTEASOME ACTIVATOR COMPLEX SUBUNIT 4"/>
    <property type="match status" value="1"/>
</dbReference>
<accession>A0A1Y5I7D4</accession>
<dbReference type="InterPro" id="IPR021843">
    <property type="entry name" value="PSME4_C"/>
</dbReference>
<dbReference type="eggNOG" id="KOG1851">
    <property type="taxonomic scope" value="Eukaryota"/>
</dbReference>
<dbReference type="EMBL" id="KZ155826">
    <property type="protein sequence ID" value="OUS43993.1"/>
    <property type="molecule type" value="Genomic_DNA"/>
</dbReference>
<dbReference type="GO" id="GO:0016504">
    <property type="term" value="F:peptidase activator activity"/>
    <property type="evidence" value="ECO:0007669"/>
    <property type="project" value="InterPro"/>
</dbReference>
<dbReference type="InterPro" id="IPR002372">
    <property type="entry name" value="PQQ_rpt_dom"/>
</dbReference>
<feature type="domain" description="Pyrrolo-quinoline quinone repeat" evidence="8">
    <location>
        <begin position="18"/>
        <end position="226"/>
    </location>
</feature>
<evidence type="ECO:0000256" key="4">
    <source>
        <dbReference type="ARBA" id="ARBA00023204"/>
    </source>
</evidence>
<dbReference type="Gene3D" id="1.25.10.10">
    <property type="entry name" value="Leucine-rich Repeat Variant"/>
    <property type="match status" value="1"/>
</dbReference>
<proteinExistence type="inferred from homology"/>
<dbReference type="Pfam" id="PF11919">
    <property type="entry name" value="PSME4_C"/>
    <property type="match status" value="1"/>
</dbReference>
<evidence type="ECO:0000259" key="8">
    <source>
        <dbReference type="Pfam" id="PF13360"/>
    </source>
</evidence>
<feature type="region of interest" description="Disordered" evidence="6">
    <location>
        <begin position="707"/>
        <end position="746"/>
    </location>
</feature>
<evidence type="ECO:0000256" key="2">
    <source>
        <dbReference type="ARBA" id="ARBA00022737"/>
    </source>
</evidence>
<dbReference type="Gene3D" id="2.130.10.10">
    <property type="entry name" value="YVTN repeat-like/Quinoprotein amine dehydrogenase"/>
    <property type="match status" value="2"/>
</dbReference>
<dbReference type="Pfam" id="PF23774">
    <property type="entry name" value="TPR_GEMI5"/>
    <property type="match status" value="1"/>
</dbReference>
<dbReference type="GO" id="GO:0006281">
    <property type="term" value="P:DNA repair"/>
    <property type="evidence" value="ECO:0007669"/>
    <property type="project" value="UniProtKB-KW"/>
</dbReference>
<reference evidence="11" key="1">
    <citation type="submission" date="2017-04" db="EMBL/GenBank/DDBJ databases">
        <title>Population genomics of picophytoplankton unveils novel chromosome hypervariability.</title>
        <authorList>
            <consortium name="DOE Joint Genome Institute"/>
            <person name="Blanc-Mathieu R."/>
            <person name="Krasovec M."/>
            <person name="Hebrard M."/>
            <person name="Yau S."/>
            <person name="Desgranges E."/>
            <person name="Martin J."/>
            <person name="Schackwitz W."/>
            <person name="Kuo A."/>
            <person name="Salin G."/>
            <person name="Donnadieu C."/>
            <person name="Desdevises Y."/>
            <person name="Sanchez-Ferandin S."/>
            <person name="Moreau H."/>
            <person name="Rivals E."/>
            <person name="Grigoriev I.V."/>
            <person name="Grimsley N."/>
            <person name="Eyre-Walker A."/>
            <person name="Piganeau G."/>
        </authorList>
    </citation>
    <scope>NUCLEOTIDE SEQUENCE [LARGE SCALE GENOMIC DNA]</scope>
    <source>
        <strain evidence="11">RCC 1115</strain>
    </source>
</reference>
<dbReference type="InterPro" id="IPR001680">
    <property type="entry name" value="WD40_rpt"/>
</dbReference>
<feature type="compositionally biased region" description="Low complexity" evidence="6">
    <location>
        <begin position="708"/>
        <end position="728"/>
    </location>
</feature>
<sequence length="2743" mass="300189">MRGIPPSPSWYSAHLACATSRGDIFAYASDKAIVAIEGERGRVIWRRNGKARANALCEALGECEESGAQKRVFACGCADKTIRVFDVEDGSARGGGLSGGHRHEVSAISAHGLGRIASGCRDGTVAVWRISSDGSGSLESSHRGMDGPITAMASTGDVIAVGGANGTVCALDPSTGSTHRVATSGYGEVTSLSWTRTRTSDGQTKELLAVGSRERRVTIWALDEGKLVNSHALLLPKPTTALSEAQRGRVWVAVAWTDASDETFAELVTSGQGGDLLLWRVPLTFGDGIEEVKQAKTFGPRDAAHTRTVFTVTTADDKCWSTSLDRKVACWDLETIEMRWSYTALGGYVYDLTTAADDPFSVAIACGDGTVHAWDLSPTLSCDMGESVLWKGIPNTKVTSVARKPKSDVVAFGLDDGRVGCFDSTSGKFACYPECHGASVHQLKWLEIRTEGEEQGVFSLTSLGADGSLRRWLETFEPSTCDTKKSGIADARKYGKYLDLAQLCQGVGSSENKYIETFDQSPVVGRLACGWSTGELSGHDFGEVLWQHREHSKSVSRVRWHPESDDASSQYSSWLASSSTSGSILIHGKGGSVLCALPRASVHDIAWSPRANVAILACALHGSVKIWSVDKVAHDFNLSNLAVLHGHVGKVMCVKFAYHDDNIVLSGGDDKTFRIWNYTDTDHAPRDAETSAIKLGASFTDDIVVEQPSKAPSAKKSSSSVKSKAPKSTGISGPLLKPPQGENTPEGIEVGRAAVLALARRVFKGEATDEAASDTLTYGPSGTALYEDTDAAMALLSNEAESASRNANSFKDVERAVALHIYQGDYARAALTLLKASDSPLPSEFMSIFVGGGYEVWSTVAAAQCERLAAAGEFQQAAMLRLSLHDVRGAIRTLRQGGMIRDAAALAAARLLPTDELLLETRHELAAAEETRGGMEAAAKTHISLGNAAAAVRALMRPEVGGALAAAKLALMCDLTGPQERRTVVRAAIELAEKDNYTDAMDLLSELSDILRRDGHDVDRFAGAELLDDALRDAASTRDVALFHAHVADLETLHARAVEEGTWAETSAAARCLKTITAGFALNARDVDRAFELAESFARHCIGVDDDAACDWCSAALALVDRFGEDVSGARVDWALAFATVESFIKGDATGYQGFGSVSGSRLAYVKVVRKSRRFFEDGSARAIWARVADQCRETEHNKCFEGIGLLQLFMPCMKMSQDNDDATFFVEMMRGEWRSLSRALGSSTFWMSSWMSIFSQLAKHDIRQEIEWSDLYNDIFTTTLKAMELPIGGIEGRHSFGRKMSYRTAMTFGSSVEPPRRMRSLSKFFIYRAMIDSTVVDAIEKVVDYIEHFYHPSSSGSFIGLLAHFLRYNIKYMNKFLGDENRRAPPDVLSRLVTSYKRLTDRALFSKSSDLRRYANVGVGRLAYIDPGQILPGVMSRFEDALAHETATRQLVPALNCLTICVRPMMLLPANTVYEGPDESYVNISEFLASAMNASIPGIDVNDSLKTCATLRFFSMVIMNLPRLIDAGEPGAVSHVQILWSDWTIQFLARVFVLFEHLQPDTHGSKSDAADAFKGAAREASGFLLSASSMYRPLLRMLFTRLDPSIARVAIRRVAAFIRENMFPEVCEEIAILVQATMLADPELAYEEIIRPMLKTLDDELIVDGPLSTTTESRIFWCTGILTKCAVMNRDITFRLVDDFKRLAHKVFKLGEKHHNLDVLSYAELMITTLLQGLTTVEAMDQYKDEVDGDSVTNWVCLKWNADDSGQVIGDQHLPSPFEWRLPNEAVLEVTRKIIDEFLLAPANELLEAPGEDSMDCEDDPSSAKDMIRTKVSMLYAVLNGLEEKLQDFEEDDPLLITGHVKLFPDVAPRALVARALVAAIQKTSSDDTETLNLICSAAESTLNPSYRAFMSQKKSLTSLNSTAFYFTQPRRNGTQSRYPRWFIAEKVMLGAIWRNTGSSLLSRSSPSFHAAGSSDPDRAALVAAVEDLSLSKYASVRSGALPMIQALSARFPRDAVPFVEKSTRALATGEKDEDKCIAACDALQNHFALGQTLRREQIFVPFIEALLGSSHHGTDKAQNSIGSLFLCLALMFSRGLFHPVPRASLLPLKERMILSLKERCDLHWSYEMMTNAITVFFIDPHDDASFLSTASEIFMASVVGDLKVVRFPAMCALLMMSRYECFESSCAPQLKQVMSAKPEETFKQILTNFAIAHSSIESGEGRGRSHGKSDMLMQAAESLYGFANEMAGPEWPNSRAADIMTSTGAFIVAVARFWKILAQISPADVAVGVRATIREHGEIRERSMRCALAEALAGVLASRCLSENDRAWMHETFFKYALDAPPEQREEWLKGAAFCTDSGGNISDDLLRHLSSIQVSTMAQLGRSLEITRVCVAQLWRTSESDDIKLALLGLLADPMSSPLSNDSRLVRESAAQLAATLLADRHEALSAARAKLILLLTADIENITVCALASDPAHPDPTLVASRNALEGIFYTFLEMCRRGDILEVASCVPVIVRAALRTAEAKDKEFAMVAKLTGAYLKYPRFSQTDLQAFTGILQLTLCDANWHTRAATLRYIQALIYHHAFTIESSLFVALRAGVIECLKDRQLEVAQLASQTLMIFFKGIGLADASTLRSQFLEVVVMRLPRDATQEAIAFKHAAVLGLSACVLSHPYDVPSWMPEAMEALSFAALEPSLIKQTTQRTFAEFKKTHQDTWSQTRAAFTHEQWENITLGLDLAPSYII</sequence>
<evidence type="ECO:0000256" key="5">
    <source>
        <dbReference type="PROSITE-ProRule" id="PRU00221"/>
    </source>
</evidence>
<evidence type="ECO:0000259" key="7">
    <source>
        <dbReference type="Pfam" id="PF11919"/>
    </source>
</evidence>
<dbReference type="InterPro" id="IPR011047">
    <property type="entry name" value="Quinoprotein_ADH-like_sf"/>
</dbReference>
<dbReference type="GO" id="GO:0005634">
    <property type="term" value="C:nucleus"/>
    <property type="evidence" value="ECO:0007669"/>
    <property type="project" value="TreeGrafter"/>
</dbReference>
<dbReference type="Pfam" id="PF16507">
    <property type="entry name" value="HEAT_PSME4_mid"/>
    <property type="match status" value="2"/>
</dbReference>
<evidence type="ECO:0000259" key="10">
    <source>
        <dbReference type="Pfam" id="PF23774"/>
    </source>
</evidence>
<protein>
    <recommendedName>
        <fullName evidence="12">WD40 repeat</fullName>
    </recommendedName>
</protein>
<dbReference type="InterPro" id="IPR015943">
    <property type="entry name" value="WD40/YVTN_repeat-like_dom_sf"/>
</dbReference>
<feature type="domain" description="Proteasome activator complex subunit 4 C-terminal" evidence="7">
    <location>
        <begin position="2658"/>
        <end position="2742"/>
    </location>
</feature>
<comment type="similarity">
    <text evidence="1">Belongs to the BLM10 family.</text>
</comment>
<feature type="domain" description="Proteasome activator Blm10 middle HEAT repeats region" evidence="9">
    <location>
        <begin position="1341"/>
        <end position="1523"/>
    </location>
</feature>